<dbReference type="EC" id="2.3.2.27" evidence="2"/>
<dbReference type="GO" id="GO:0043161">
    <property type="term" value="P:proteasome-mediated ubiquitin-dependent protein catabolic process"/>
    <property type="evidence" value="ECO:0000318"/>
    <property type="project" value="GO_Central"/>
</dbReference>
<dbReference type="InterPro" id="IPR011016">
    <property type="entry name" value="Znf_RING-CH"/>
</dbReference>
<dbReference type="OMA" id="HHPSRKN"/>
<accession>A0A022R1U1</accession>
<dbReference type="SUPFAM" id="SSF57850">
    <property type="entry name" value="RING/U-box"/>
    <property type="match status" value="1"/>
</dbReference>
<keyword evidence="4 6" id="KW-0863">Zinc-finger</keyword>
<name>A0A022R1U1_ERYGU</name>
<dbReference type="AlphaFoldDB" id="A0A022R1U1"/>
<evidence type="ECO:0000256" key="3">
    <source>
        <dbReference type="ARBA" id="ARBA00022723"/>
    </source>
</evidence>
<dbReference type="InterPro" id="IPR001841">
    <property type="entry name" value="Znf_RING"/>
</dbReference>
<keyword evidence="3" id="KW-0479">Metal-binding</keyword>
<evidence type="ECO:0000313" key="8">
    <source>
        <dbReference type="EMBL" id="EYU32800.1"/>
    </source>
</evidence>
<comment type="catalytic activity">
    <reaction evidence="1">
        <text>S-ubiquitinyl-[E2 ubiquitin-conjugating enzyme]-L-cysteine + [acceptor protein]-L-lysine = [E2 ubiquitin-conjugating enzyme]-L-cysteine + N(6)-ubiquitinyl-[acceptor protein]-L-lysine.</text>
        <dbReference type="EC" id="2.3.2.27"/>
    </reaction>
</comment>
<dbReference type="PROSITE" id="PS50089">
    <property type="entry name" value="ZF_RING_2"/>
    <property type="match status" value="1"/>
</dbReference>
<evidence type="ECO:0000256" key="4">
    <source>
        <dbReference type="ARBA" id="ARBA00022771"/>
    </source>
</evidence>
<evidence type="ECO:0000256" key="1">
    <source>
        <dbReference type="ARBA" id="ARBA00000900"/>
    </source>
</evidence>
<dbReference type="SMART" id="SM00184">
    <property type="entry name" value="RING"/>
    <property type="match status" value="1"/>
</dbReference>
<dbReference type="CDD" id="cd16454">
    <property type="entry name" value="RING-H2_PA-TM-RING"/>
    <property type="match status" value="1"/>
</dbReference>
<dbReference type="EMBL" id="KI630827">
    <property type="protein sequence ID" value="EYU32800.1"/>
    <property type="molecule type" value="Genomic_DNA"/>
</dbReference>
<organism evidence="8 9">
    <name type="scientific">Erythranthe guttata</name>
    <name type="common">Yellow monkey flower</name>
    <name type="synonym">Mimulus guttatus</name>
    <dbReference type="NCBI Taxonomy" id="4155"/>
    <lineage>
        <taxon>Eukaryota</taxon>
        <taxon>Viridiplantae</taxon>
        <taxon>Streptophyta</taxon>
        <taxon>Embryophyta</taxon>
        <taxon>Tracheophyta</taxon>
        <taxon>Spermatophyta</taxon>
        <taxon>Magnoliopsida</taxon>
        <taxon>eudicotyledons</taxon>
        <taxon>Gunneridae</taxon>
        <taxon>Pentapetalae</taxon>
        <taxon>asterids</taxon>
        <taxon>lamiids</taxon>
        <taxon>Lamiales</taxon>
        <taxon>Phrymaceae</taxon>
        <taxon>Erythranthe</taxon>
    </lineage>
</organism>
<feature type="domain" description="RING-type" evidence="7">
    <location>
        <begin position="184"/>
        <end position="227"/>
    </location>
</feature>
<gene>
    <name evidence="8" type="ORF">MIMGU_mgv1a019492mg</name>
</gene>
<dbReference type="PhylomeDB" id="A0A022R1U1"/>
<dbReference type="SMART" id="SM00744">
    <property type="entry name" value="RINGv"/>
    <property type="match status" value="1"/>
</dbReference>
<reference evidence="8 9" key="1">
    <citation type="journal article" date="2013" name="Proc. Natl. Acad. Sci. U.S.A.">
        <title>Fine-scale variation in meiotic recombination in Mimulus inferred from population shotgun sequencing.</title>
        <authorList>
            <person name="Hellsten U."/>
            <person name="Wright K.M."/>
            <person name="Jenkins J."/>
            <person name="Shu S."/>
            <person name="Yuan Y."/>
            <person name="Wessler S.R."/>
            <person name="Schmutz J."/>
            <person name="Willis J.H."/>
            <person name="Rokhsar D.S."/>
        </authorList>
    </citation>
    <scope>NUCLEOTIDE SEQUENCE [LARGE SCALE GENOMIC DNA]</scope>
    <source>
        <strain evidence="9">cv. DUN x IM62</strain>
    </source>
</reference>
<evidence type="ECO:0000256" key="2">
    <source>
        <dbReference type="ARBA" id="ARBA00012483"/>
    </source>
</evidence>
<dbReference type="Pfam" id="PF13639">
    <property type="entry name" value="zf-RING_2"/>
    <property type="match status" value="1"/>
</dbReference>
<dbReference type="GO" id="GO:0008270">
    <property type="term" value="F:zinc ion binding"/>
    <property type="evidence" value="ECO:0007669"/>
    <property type="project" value="UniProtKB-KW"/>
</dbReference>
<dbReference type="InterPro" id="IPR013083">
    <property type="entry name" value="Znf_RING/FYVE/PHD"/>
</dbReference>
<protein>
    <recommendedName>
        <fullName evidence="2">RING-type E3 ubiquitin transferase</fullName>
        <ecNumber evidence="2">2.3.2.27</ecNumber>
    </recommendedName>
</protein>
<dbReference type="OrthoDB" id="4348522at2759"/>
<dbReference type="PANTHER" id="PTHR15710">
    <property type="entry name" value="E3 UBIQUITIN-PROTEIN LIGASE PRAJA"/>
    <property type="match status" value="1"/>
</dbReference>
<dbReference type="Proteomes" id="UP000030748">
    <property type="component" value="Unassembled WGS sequence"/>
</dbReference>
<dbReference type="PANTHER" id="PTHR15710:SF108">
    <property type="entry name" value="OS03G0286100 PROTEIN"/>
    <property type="match status" value="1"/>
</dbReference>
<evidence type="ECO:0000313" key="9">
    <source>
        <dbReference type="Proteomes" id="UP000030748"/>
    </source>
</evidence>
<evidence type="ECO:0000259" key="7">
    <source>
        <dbReference type="PROSITE" id="PS50089"/>
    </source>
</evidence>
<dbReference type="eggNOG" id="KOG0800">
    <property type="taxonomic scope" value="Eukaryota"/>
</dbReference>
<keyword evidence="9" id="KW-1185">Reference proteome</keyword>
<dbReference type="Gene3D" id="3.30.40.10">
    <property type="entry name" value="Zinc/RING finger domain, C3HC4 (zinc finger)"/>
    <property type="match status" value="1"/>
</dbReference>
<sequence length="235" mass="26825">MDLNSYLNHHAVTSTTMRDQPAELPPQFTVVLQFSCKLISSLFIFHGDSDEPELRRCYHHPQKSTTVSLNLGQFFDREETREIIETNLLLLCSDMAPTIRQRWVDYAVKKAREVVVSMPPQHNVVIVRFPATLNLDLICRRAAEEMVDRNNYMVPAAESWIEKSLSKKTLTEYSPDQKGSSTTCAVCLEDFSGGGEDDVSVMPCEHYFHGDCIGKWLRTSHYCPVCRFEVPTTET</sequence>
<dbReference type="KEGG" id="egt:105963321"/>
<dbReference type="GO" id="GO:0012505">
    <property type="term" value="C:endomembrane system"/>
    <property type="evidence" value="ECO:0000318"/>
    <property type="project" value="GO_Central"/>
</dbReference>
<proteinExistence type="predicted"/>
<keyword evidence="5" id="KW-0862">Zinc</keyword>
<dbReference type="GO" id="GO:0061630">
    <property type="term" value="F:ubiquitin protein ligase activity"/>
    <property type="evidence" value="ECO:0000318"/>
    <property type="project" value="GO_Central"/>
</dbReference>
<evidence type="ECO:0000256" key="6">
    <source>
        <dbReference type="PROSITE-ProRule" id="PRU00175"/>
    </source>
</evidence>
<evidence type="ECO:0000256" key="5">
    <source>
        <dbReference type="ARBA" id="ARBA00022833"/>
    </source>
</evidence>